<proteinExistence type="predicted"/>
<sequence length="1341" mass="138447">MYLQVFLGLVTASLCISSALSYGTIVEVYPSMCPALPTGPAIPSTQYLLTVLPGPVDVSSRVESIYITANGSTTADCSAGAPFTLTNGQLSSNGHLVSTTGLVPFSSLAVSPSVGTISTTFLMVNGSHLAWNNTAFTGGHALFCIMGNIVETVFNGQLPAGCAQIYIGWVPVSSCPTFNPSAYVTSLTASFTAGFTSSGIATSTLLPPPTASVPGTIQGVNVTATPLGCLSSTVNSPAVSASLPPRSVTTLEQCADSCSNYVFFGVQSGFCVCGNALSSSAVPVAVGSCNIACTGNSAQSCGGAAAMVVYSIVGRAGSSLTMTGMSTSTGTSATVRVSSTTTATTSSMTGYVTSTGAPNCYDRSPFDRTVNDGYLILCNTALPGFDIMSANGTNLAECIARCNEFGFGSTTQPCVAVSFDITASSNQCRLKSNITVVDAGADDLSEAAVLVAGPYAPNITFASVALTATSTTASTGFSSSKATVSSTLTNGGGVGSNSASTSLIGSTSTSQGPRPTVTDPVGPLCPTYNGQIVRVGGNFYQVECSTEVIGQTLEGNVTTAASLAECGGYCNLFNLAVPFGCVGVTLSLSSASNNCFLKSRITGTQYSVQNESLRLIYPGYPSPTDPILTASLATMGSSSSATGTISTRGTTSQTSSSTGPTATAPLCPAYNYQTLYFASYGGSYYEIECSTTLVDTGLAPVIATSLTDCINQCSFLNVNTESPQCIGVTYRNTAQTSPPSNNCNPKGSITTVVRGVAEDDSARLIWQGYPSGTNRPTSMSSTSQTSSGTTTSMASSTTSTSATGTMSSTVPSPTGSVCPTYDFQIIQAGSQMYEVECSYELLGRDIGLPYSPYPVVQTYQQCLAACNYWNENTATPCIAANFLASENACYLKDTITGRRASSTFNAGRLIYSAYPSITDAPSSSSATTLTVSSSSSTSTVSSSRSISTTSSGPLVSSSAGSNSISGSSIPGSTPAASAAVYPTEPVCPSNNGGQLTSQGSNLYDIECNVDLRYSESDLASTGVSYAATFSACAAICDQYNLNIGARSCRGFTWDSTSTSTTATNCVLKSAAIQTSTANTANIVGVHSGRFLGPWPSANQVILSRPIPLVTNTLYSGYDIGNCYAPLSAPGGLDWQITNFSSPTLYVGNLGFVSLSDTNLNTSRGLGSLSGLENNNDAPYALPSSVLPIWAVALYWSRGLALLSTQQGIYYQIDTIEPGRYYISIEFYYIRFLTNNDRFHWMTTYDTGNPAVWTSYFFESGEAANQGAFETVGHQGTRNVPGQFEAVIAASYENGVQGSVLPGDRIVFNTNPGVNTVVRTPAAFNVAGYSVPGTWSYSNSPI</sequence>
<evidence type="ECO:0000313" key="5">
    <source>
        <dbReference type="Proteomes" id="UP000019373"/>
    </source>
</evidence>
<feature type="region of interest" description="Disordered" evidence="1">
    <location>
        <begin position="501"/>
        <end position="521"/>
    </location>
</feature>
<feature type="chain" id="PRO_5004612445" description="WSC domain-containing protein" evidence="2">
    <location>
        <begin position="22"/>
        <end position="1341"/>
    </location>
</feature>
<dbReference type="SMART" id="SM00321">
    <property type="entry name" value="WSC"/>
    <property type="match status" value="1"/>
</dbReference>
<dbReference type="RefSeq" id="XP_007800888.1">
    <property type="nucleotide sequence ID" value="XM_007802697.1"/>
</dbReference>
<dbReference type="GeneID" id="19239117"/>
<protein>
    <recommendedName>
        <fullName evidence="3">WSC domain-containing protein</fullName>
    </recommendedName>
</protein>
<evidence type="ECO:0000259" key="3">
    <source>
        <dbReference type="PROSITE" id="PS51212"/>
    </source>
</evidence>
<dbReference type="EMBL" id="KE720951">
    <property type="protein sequence ID" value="ERF73460.1"/>
    <property type="molecule type" value="Genomic_DNA"/>
</dbReference>
<organism evidence="4 5">
    <name type="scientific">Endocarpon pusillum (strain Z07020 / HMAS-L-300199)</name>
    <name type="common">Lichen-forming fungus</name>
    <dbReference type="NCBI Taxonomy" id="1263415"/>
    <lineage>
        <taxon>Eukaryota</taxon>
        <taxon>Fungi</taxon>
        <taxon>Dikarya</taxon>
        <taxon>Ascomycota</taxon>
        <taxon>Pezizomycotina</taxon>
        <taxon>Eurotiomycetes</taxon>
        <taxon>Chaetothyriomycetidae</taxon>
        <taxon>Verrucariales</taxon>
        <taxon>Verrucariaceae</taxon>
        <taxon>Endocarpon</taxon>
    </lineage>
</organism>
<feature type="region of interest" description="Disordered" evidence="1">
    <location>
        <begin position="766"/>
        <end position="813"/>
    </location>
</feature>
<evidence type="ECO:0000256" key="1">
    <source>
        <dbReference type="SAM" id="MobiDB-lite"/>
    </source>
</evidence>
<dbReference type="Pfam" id="PF25485">
    <property type="entry name" value="DUF7908"/>
    <property type="match status" value="1"/>
</dbReference>
<dbReference type="InterPro" id="IPR002889">
    <property type="entry name" value="WSC_carb-bd"/>
</dbReference>
<dbReference type="OrthoDB" id="3563678at2759"/>
<dbReference type="Proteomes" id="UP000019373">
    <property type="component" value="Unassembled WGS sequence"/>
</dbReference>
<evidence type="ECO:0000313" key="4">
    <source>
        <dbReference type="EMBL" id="ERF73460.1"/>
    </source>
</evidence>
<feature type="compositionally biased region" description="Polar residues" evidence="1">
    <location>
        <begin position="501"/>
        <end position="513"/>
    </location>
</feature>
<feature type="signal peptide" evidence="2">
    <location>
        <begin position="1"/>
        <end position="21"/>
    </location>
</feature>
<dbReference type="OMA" id="ASENACY"/>
<evidence type="ECO:0000256" key="2">
    <source>
        <dbReference type="SAM" id="SignalP"/>
    </source>
</evidence>
<name>U1HSE4_ENDPU</name>
<keyword evidence="5" id="KW-1185">Reference proteome</keyword>
<gene>
    <name evidence="4" type="ORF">EPUS_04083</name>
</gene>
<feature type="domain" description="WSC" evidence="3">
    <location>
        <begin position="223"/>
        <end position="313"/>
    </location>
</feature>
<dbReference type="PROSITE" id="PS51212">
    <property type="entry name" value="WSC"/>
    <property type="match status" value="1"/>
</dbReference>
<feature type="region of interest" description="Disordered" evidence="1">
    <location>
        <begin position="919"/>
        <end position="968"/>
    </location>
</feature>
<dbReference type="Pfam" id="PF01822">
    <property type="entry name" value="WSC"/>
    <property type="match status" value="1"/>
</dbReference>
<dbReference type="HOGENOM" id="CLU_005932_0_0_1"/>
<feature type="compositionally biased region" description="Low complexity" evidence="1">
    <location>
        <begin position="777"/>
        <end position="809"/>
    </location>
</feature>
<dbReference type="eggNOG" id="ENOG502SEXN">
    <property type="taxonomic scope" value="Eukaryota"/>
</dbReference>
<keyword evidence="2" id="KW-0732">Signal</keyword>
<dbReference type="InterPro" id="IPR057230">
    <property type="entry name" value="DUF7908"/>
</dbReference>
<accession>U1HSE4</accession>
<reference evidence="5" key="1">
    <citation type="journal article" date="2014" name="BMC Genomics">
        <title>Genome characteristics reveal the impact of lichenization on lichen-forming fungus Endocarpon pusillum Hedwig (Verrucariales, Ascomycota).</title>
        <authorList>
            <person name="Wang Y.-Y."/>
            <person name="Liu B."/>
            <person name="Zhang X.-Y."/>
            <person name="Zhou Q.-M."/>
            <person name="Zhang T."/>
            <person name="Li H."/>
            <person name="Yu Y.-F."/>
            <person name="Zhang X.-L."/>
            <person name="Hao X.-Y."/>
            <person name="Wang M."/>
            <person name="Wang L."/>
            <person name="Wei J.-C."/>
        </authorList>
    </citation>
    <scope>NUCLEOTIDE SEQUENCE [LARGE SCALE GENOMIC DNA]</scope>
    <source>
        <strain evidence="5">Z07020 / HMAS-L-300199</strain>
    </source>
</reference>
<feature type="region of interest" description="Disordered" evidence="1">
    <location>
        <begin position="639"/>
        <end position="661"/>
    </location>
</feature>